<evidence type="ECO:0000256" key="1">
    <source>
        <dbReference type="SAM" id="Phobius"/>
    </source>
</evidence>
<dbReference type="KEGG" id="nfn:NFRAN_1706"/>
<reference evidence="2 3" key="1">
    <citation type="submission" date="2019-02" db="EMBL/GenBank/DDBJ databases">
        <authorList>
            <person name="Lehtovirta-Morley E L."/>
        </authorList>
    </citation>
    <scope>NUCLEOTIDE SEQUENCE [LARGE SCALE GENOMIC DNA]</scope>
    <source>
        <strain evidence="2">NFRAN1</strain>
    </source>
</reference>
<dbReference type="Proteomes" id="UP000294299">
    <property type="component" value="Chromosome NFRAN"/>
</dbReference>
<evidence type="ECO:0000313" key="3">
    <source>
        <dbReference type="Proteomes" id="UP000294299"/>
    </source>
</evidence>
<sequence length="63" mass="7429">MFVVATIIFDFLLIYGIVTLVGIHRRMLTHYKMILRGKEIVKDNIKEELKWIKVIIQIKTIAT</sequence>
<organism evidence="2 3">
    <name type="scientific">Candidatus Nitrosocosmicus franklandianus</name>
    <dbReference type="NCBI Taxonomy" id="1798806"/>
    <lineage>
        <taxon>Archaea</taxon>
        <taxon>Nitrososphaerota</taxon>
        <taxon>Nitrososphaeria</taxon>
        <taxon>Nitrososphaerales</taxon>
        <taxon>Nitrososphaeraceae</taxon>
        <taxon>Candidatus Nitrosocosmicus</taxon>
    </lineage>
</organism>
<gene>
    <name evidence="2" type="ORF">NFRAN_1706</name>
</gene>
<dbReference type="AlphaFoldDB" id="A0A484IA86"/>
<protein>
    <submittedName>
        <fullName evidence="2">Uncharacterized protein</fullName>
    </submittedName>
</protein>
<accession>A0A484IA86</accession>
<evidence type="ECO:0000313" key="2">
    <source>
        <dbReference type="EMBL" id="VFJ14028.1"/>
    </source>
</evidence>
<keyword evidence="1" id="KW-1133">Transmembrane helix</keyword>
<keyword evidence="1" id="KW-0812">Transmembrane</keyword>
<name>A0A484IA86_9ARCH</name>
<feature type="transmembrane region" description="Helical" evidence="1">
    <location>
        <begin position="6"/>
        <end position="23"/>
    </location>
</feature>
<dbReference type="EMBL" id="LR216287">
    <property type="protein sequence ID" value="VFJ14028.1"/>
    <property type="molecule type" value="Genomic_DNA"/>
</dbReference>
<keyword evidence="3" id="KW-1185">Reference proteome</keyword>
<proteinExistence type="predicted"/>
<keyword evidence="1" id="KW-0472">Membrane</keyword>